<evidence type="ECO:0000313" key="2">
    <source>
        <dbReference type="EMBL" id="KAJ0191675.1"/>
    </source>
</evidence>
<comment type="caution">
    <text evidence="2">The sequence shown here is derived from an EMBL/GenBank/DDBJ whole genome shotgun (WGS) entry which is preliminary data.</text>
</comment>
<keyword evidence="3" id="KW-1185">Reference proteome</keyword>
<name>A0A9R1UQ64_LACSA</name>
<feature type="domain" description="Xrn1 helical" evidence="1">
    <location>
        <begin position="1"/>
        <end position="73"/>
    </location>
</feature>
<dbReference type="EMBL" id="NBSK02000008">
    <property type="protein sequence ID" value="KAJ0191675.1"/>
    <property type="molecule type" value="Genomic_DNA"/>
</dbReference>
<dbReference type="Gene3D" id="1.25.40.1050">
    <property type="match status" value="1"/>
</dbReference>
<reference evidence="2 3" key="1">
    <citation type="journal article" date="2017" name="Nat. Commun.">
        <title>Genome assembly with in vitro proximity ligation data and whole-genome triplication in lettuce.</title>
        <authorList>
            <person name="Reyes-Chin-Wo S."/>
            <person name="Wang Z."/>
            <person name="Yang X."/>
            <person name="Kozik A."/>
            <person name="Arikit S."/>
            <person name="Song C."/>
            <person name="Xia L."/>
            <person name="Froenicke L."/>
            <person name="Lavelle D.O."/>
            <person name="Truco M.J."/>
            <person name="Xia R."/>
            <person name="Zhu S."/>
            <person name="Xu C."/>
            <person name="Xu H."/>
            <person name="Xu X."/>
            <person name="Cox K."/>
            <person name="Korf I."/>
            <person name="Meyers B.C."/>
            <person name="Michelmore R.W."/>
        </authorList>
    </citation>
    <scope>NUCLEOTIDE SEQUENCE [LARGE SCALE GENOMIC DNA]</scope>
    <source>
        <strain evidence="3">cv. Salinas</strain>
        <tissue evidence="2">Seedlings</tissue>
    </source>
</reference>
<dbReference type="InterPro" id="IPR041412">
    <property type="entry name" value="Xrn1_helical"/>
</dbReference>
<protein>
    <recommendedName>
        <fullName evidence="1">Xrn1 helical domain-containing protein</fullName>
    </recommendedName>
</protein>
<dbReference type="Pfam" id="PF17846">
    <property type="entry name" value="XRN_M"/>
    <property type="match status" value="1"/>
</dbReference>
<evidence type="ECO:0000313" key="3">
    <source>
        <dbReference type="Proteomes" id="UP000235145"/>
    </source>
</evidence>
<gene>
    <name evidence="2" type="ORF">LSAT_V11C800421850</name>
</gene>
<dbReference type="InterPro" id="IPR027073">
    <property type="entry name" value="5_3_exoribonuclease"/>
</dbReference>
<evidence type="ECO:0000259" key="1">
    <source>
        <dbReference type="Pfam" id="PF17846"/>
    </source>
</evidence>
<dbReference type="PANTHER" id="PTHR12341:SF62">
    <property type="entry name" value="5'-3' EXORIBONUCLEASE 3-LIKE"/>
    <property type="match status" value="1"/>
</dbReference>
<accession>A0A9R1UQ64</accession>
<proteinExistence type="predicted"/>
<dbReference type="AlphaFoldDB" id="A0A9R1UQ64"/>
<organism evidence="2 3">
    <name type="scientific">Lactuca sativa</name>
    <name type="common">Garden lettuce</name>
    <dbReference type="NCBI Taxonomy" id="4236"/>
    <lineage>
        <taxon>Eukaryota</taxon>
        <taxon>Viridiplantae</taxon>
        <taxon>Streptophyta</taxon>
        <taxon>Embryophyta</taxon>
        <taxon>Tracheophyta</taxon>
        <taxon>Spermatophyta</taxon>
        <taxon>Magnoliopsida</taxon>
        <taxon>eudicotyledons</taxon>
        <taxon>Gunneridae</taxon>
        <taxon>Pentapetalae</taxon>
        <taxon>asterids</taxon>
        <taxon>campanulids</taxon>
        <taxon>Asterales</taxon>
        <taxon>Asteraceae</taxon>
        <taxon>Cichorioideae</taxon>
        <taxon>Cichorieae</taxon>
        <taxon>Lactucinae</taxon>
        <taxon>Lactuca</taxon>
    </lineage>
</organism>
<dbReference type="PANTHER" id="PTHR12341">
    <property type="entry name" value="5'-&gt;3' EXORIBONUCLEASE"/>
    <property type="match status" value="1"/>
</dbReference>
<dbReference type="Proteomes" id="UP000235145">
    <property type="component" value="Unassembled WGS sequence"/>
</dbReference>
<sequence length="164" mass="18106">MTTDDSRILDFYVDDFDVDTDGKRFIWQGICKLPFIDEERLLASTKMIKKELTEEEAKRNAENADNKTVGSRLLASTLVQERSHLSNGSMDDHNRGSGQMMDGTQINIDVTALGSIIALGLMYLKTAGHLDFEKLTGGHMEVEKLTVATVAAAGHLEVEKMTVA</sequence>